<reference evidence="3" key="1">
    <citation type="submission" date="2016-11" db="UniProtKB">
        <authorList>
            <consortium name="WormBaseParasite"/>
        </authorList>
    </citation>
    <scope>IDENTIFICATION</scope>
</reference>
<evidence type="ECO:0000259" key="1">
    <source>
        <dbReference type="PROSITE" id="PS50870"/>
    </source>
</evidence>
<name>A0A1I7XNJ8_HETBA</name>
<protein>
    <submittedName>
        <fullName evidence="3">AH domain-containing protein</fullName>
    </submittedName>
</protein>
<dbReference type="AlphaFoldDB" id="A0A1I7XNJ8"/>
<evidence type="ECO:0000313" key="2">
    <source>
        <dbReference type="Proteomes" id="UP000095283"/>
    </source>
</evidence>
<dbReference type="PANTHER" id="PTHR10164:SF4">
    <property type="entry name" value="GH23156P"/>
    <property type="match status" value="1"/>
</dbReference>
<dbReference type="InterPro" id="IPR024114">
    <property type="entry name" value="Islet_autoAg_Ica1/Ica1-like"/>
</dbReference>
<organism evidence="2 3">
    <name type="scientific">Heterorhabditis bacteriophora</name>
    <name type="common">Entomopathogenic nematode worm</name>
    <dbReference type="NCBI Taxonomy" id="37862"/>
    <lineage>
        <taxon>Eukaryota</taxon>
        <taxon>Metazoa</taxon>
        <taxon>Ecdysozoa</taxon>
        <taxon>Nematoda</taxon>
        <taxon>Chromadorea</taxon>
        <taxon>Rhabditida</taxon>
        <taxon>Rhabditina</taxon>
        <taxon>Rhabditomorpha</taxon>
        <taxon>Strongyloidea</taxon>
        <taxon>Heterorhabditidae</taxon>
        <taxon>Heterorhabditis</taxon>
    </lineage>
</organism>
<dbReference type="PANTHER" id="PTHR10164">
    <property type="entry name" value="ISLET CELL AUTOANTIGEN 1"/>
    <property type="match status" value="1"/>
</dbReference>
<dbReference type="SMART" id="SM01015">
    <property type="entry name" value="Arfaptin"/>
    <property type="match status" value="1"/>
</dbReference>
<dbReference type="WBParaSite" id="Hba_19056">
    <property type="protein sequence ID" value="Hba_19056"/>
    <property type="gene ID" value="Hba_19056"/>
</dbReference>
<dbReference type="InterPro" id="IPR010504">
    <property type="entry name" value="AH_dom"/>
</dbReference>
<dbReference type="Pfam" id="PF06456">
    <property type="entry name" value="Arfaptin"/>
    <property type="match status" value="1"/>
</dbReference>
<dbReference type="Proteomes" id="UP000095283">
    <property type="component" value="Unplaced"/>
</dbReference>
<dbReference type="PROSITE" id="PS50870">
    <property type="entry name" value="AH"/>
    <property type="match status" value="1"/>
</dbReference>
<dbReference type="SUPFAM" id="SSF103657">
    <property type="entry name" value="BAR/IMD domain-like"/>
    <property type="match status" value="1"/>
</dbReference>
<evidence type="ECO:0000313" key="3">
    <source>
        <dbReference type="WBParaSite" id="Hba_19056"/>
    </source>
</evidence>
<keyword evidence="2" id="KW-1185">Reference proteome</keyword>
<feature type="domain" description="AH" evidence="1">
    <location>
        <begin position="55"/>
        <end position="259"/>
    </location>
</feature>
<dbReference type="GO" id="GO:0019904">
    <property type="term" value="F:protein domain specific binding"/>
    <property type="evidence" value="ECO:0007669"/>
    <property type="project" value="InterPro"/>
</dbReference>
<sequence length="494" mass="56662">METRHYESSTSGMNFDRFLDRFDESALLTMKRHYWTAKQLLRTKLGKKEDEFLLASDAELDAKLGLFRSVRDTSENLLACIENYQAFLMDATLCENELGKFLKERGKKENRKETTMVMVALGRAMLFSSHQRVALRQPLVRFYQELHVFAERAIADCHQTVDAVERARLEYRGSLLWMKKTSEELDPDTDRQLEKFREAQSAVRVDKERLDKLKTDTLQKVDLLSTSRSNLLSHLLGKYFKMLAAYYDKTSKAYTALASNLSIFQHYEFEILTDLIEPSKRVASRAGQENLDKRKQEEEKNQLFKSEAVTVTTESCSLGNLLNLEDEPDDSLKKYLFGRESPIDVKKEEEAERTDSPLGVLEESNDINEHKTEEVPKNISVGPLPIVEDLNAEVPRLAPPPSSEFANIPVSTLLSFDDYQPNNDTTGYSTQKLFPFIEQKTKESTKEAETNLVDLFTTSSIQNGSFPNPFDDNNFTEWDVLLSQCDVQQSNDLI</sequence>
<dbReference type="Gene3D" id="1.20.1270.60">
    <property type="entry name" value="Arfaptin homology (AH) domain/BAR domain"/>
    <property type="match status" value="1"/>
</dbReference>
<dbReference type="FunFam" id="1.20.1270.60:FF:000068">
    <property type="entry name" value="Islet cell autoantigen"/>
    <property type="match status" value="1"/>
</dbReference>
<proteinExistence type="predicted"/>
<dbReference type="GO" id="GO:0005794">
    <property type="term" value="C:Golgi apparatus"/>
    <property type="evidence" value="ECO:0007669"/>
    <property type="project" value="TreeGrafter"/>
</dbReference>
<dbReference type="InterPro" id="IPR027267">
    <property type="entry name" value="AH/BAR_dom_sf"/>
</dbReference>
<dbReference type="GO" id="GO:0051049">
    <property type="term" value="P:regulation of transport"/>
    <property type="evidence" value="ECO:0007669"/>
    <property type="project" value="TreeGrafter"/>
</dbReference>
<accession>A0A1I7XNJ8</accession>